<comment type="caution">
    <text evidence="2">The sequence shown here is derived from an EMBL/GenBank/DDBJ whole genome shotgun (WGS) entry which is preliminary data.</text>
</comment>
<evidence type="ECO:0000256" key="1">
    <source>
        <dbReference type="SAM" id="SignalP"/>
    </source>
</evidence>
<evidence type="ECO:0008006" key="4">
    <source>
        <dbReference type="Google" id="ProtNLM"/>
    </source>
</evidence>
<keyword evidence="1" id="KW-0732">Signal</keyword>
<organism evidence="2 3">
    <name type="scientific">Alicyclobacillus tolerans</name>
    <dbReference type="NCBI Taxonomy" id="90970"/>
    <lineage>
        <taxon>Bacteria</taxon>
        <taxon>Bacillati</taxon>
        <taxon>Bacillota</taxon>
        <taxon>Bacilli</taxon>
        <taxon>Bacillales</taxon>
        <taxon>Alicyclobacillaceae</taxon>
        <taxon>Alicyclobacillus</taxon>
    </lineage>
</organism>
<name>A0ABT9LUA0_9BACL</name>
<proteinExistence type="predicted"/>
<reference evidence="2 3" key="1">
    <citation type="submission" date="2023-07" db="EMBL/GenBank/DDBJ databases">
        <title>Genomic Encyclopedia of Type Strains, Phase IV (KMG-IV): sequencing the most valuable type-strain genomes for metagenomic binning, comparative biology and taxonomic classification.</title>
        <authorList>
            <person name="Goeker M."/>
        </authorList>
    </citation>
    <scope>NUCLEOTIDE SEQUENCE [LARGE SCALE GENOMIC DNA]</scope>
    <source>
        <strain evidence="2 3">DSM 25924</strain>
    </source>
</reference>
<feature type="chain" id="PRO_5045804418" description="Lipoprotein" evidence="1">
    <location>
        <begin position="27"/>
        <end position="378"/>
    </location>
</feature>
<feature type="signal peptide" evidence="1">
    <location>
        <begin position="1"/>
        <end position="26"/>
    </location>
</feature>
<dbReference type="RefSeq" id="WP_306953386.1">
    <property type="nucleotide sequence ID" value="NZ_JAURUO010000003.1"/>
</dbReference>
<evidence type="ECO:0000313" key="3">
    <source>
        <dbReference type="Proteomes" id="UP001229209"/>
    </source>
</evidence>
<protein>
    <recommendedName>
        <fullName evidence="4">Lipoprotein</fullName>
    </recommendedName>
</protein>
<dbReference type="PROSITE" id="PS51257">
    <property type="entry name" value="PROKAR_LIPOPROTEIN"/>
    <property type="match status" value="1"/>
</dbReference>
<evidence type="ECO:0000313" key="2">
    <source>
        <dbReference type="EMBL" id="MDP9727831.1"/>
    </source>
</evidence>
<gene>
    <name evidence="2" type="ORF">J2S04_000761</name>
</gene>
<accession>A0ABT9LUA0</accession>
<dbReference type="Proteomes" id="UP001229209">
    <property type="component" value="Unassembled WGS sequence"/>
</dbReference>
<keyword evidence="3" id="KW-1185">Reference proteome</keyword>
<sequence length="378" mass="42400">MKNSYRISIILCSCILLTGCSTQKNAATEKSRSAQNTSNVSYVNEKLYKVSKSKLIEVKNPKLNALFSPVAYNSSLGFLSTTPAMHQAPPGAPPLPFQNKKFIPGRIMELKNGKYLPQIHPIKGYEPYDVQSNKDWITWIYVSFGLGPDLGEKIYAYNIKKHSEFLVWSGGPLQQVFEYQLQGHVIYYGIQYNTGSTATTFIRSINLTDRKNTLIVSTKGTGSQNVIEDFAVTGKWLGVIETPANHFTSPSLKEKYHFEIGTTKNPVFKTIYSNVNVNPFTLRARSGVWVWSDKTRGVTAYVLGSKQVLGLDSKPSYVKTDGQNIWWVAINSNNYGGYNIKSNQYLKLPPKVIPLGINISGNVDIFDTKSTFYFYKSN</sequence>
<dbReference type="EMBL" id="JAURUO010000003">
    <property type="protein sequence ID" value="MDP9727831.1"/>
    <property type="molecule type" value="Genomic_DNA"/>
</dbReference>